<dbReference type="CDD" id="cd11524">
    <property type="entry name" value="SYLF"/>
    <property type="match status" value="1"/>
</dbReference>
<dbReference type="KEGG" id="amaq:GO499_05435"/>
<dbReference type="Pfam" id="PF04366">
    <property type="entry name" value="Ysc84"/>
    <property type="match status" value="1"/>
</dbReference>
<proteinExistence type="predicted"/>
<reference evidence="2 3" key="1">
    <citation type="submission" date="2019-12" db="EMBL/GenBank/DDBJ databases">
        <title>Complete genome sequence of Algicella marina strain 9Alg 56(T) isolated from the red alga Tichocarpus crinitus.</title>
        <authorList>
            <person name="Kim S.-G."/>
            <person name="Nedashkovskaya O.I."/>
        </authorList>
    </citation>
    <scope>NUCLEOTIDE SEQUENCE [LARGE SCALE GENOMIC DNA]</scope>
    <source>
        <strain evidence="2 3">9Alg 56</strain>
    </source>
</reference>
<evidence type="ECO:0000313" key="3">
    <source>
        <dbReference type="Proteomes" id="UP000464495"/>
    </source>
</evidence>
<dbReference type="PROSITE" id="PS51318">
    <property type="entry name" value="TAT"/>
    <property type="match status" value="1"/>
</dbReference>
<dbReference type="AlphaFoldDB" id="A0A6P1T2C9"/>
<protein>
    <submittedName>
        <fullName evidence="2">Twin-arginine translocation pathway signal</fullName>
    </submittedName>
</protein>
<name>A0A6P1T2C9_9RHOB</name>
<evidence type="ECO:0000313" key="2">
    <source>
        <dbReference type="EMBL" id="QHQ34672.1"/>
    </source>
</evidence>
<feature type="domain" description="Ysc84 actin-binding" evidence="1">
    <location>
        <begin position="96"/>
        <end position="177"/>
    </location>
</feature>
<evidence type="ECO:0000259" key="1">
    <source>
        <dbReference type="Pfam" id="PF04366"/>
    </source>
</evidence>
<dbReference type="InterPro" id="IPR007461">
    <property type="entry name" value="Ysc84_actin-binding"/>
</dbReference>
<dbReference type="EMBL" id="CP046620">
    <property type="protein sequence ID" value="QHQ34672.1"/>
    <property type="molecule type" value="Genomic_DNA"/>
</dbReference>
<sequence>MNNWTRRGVLAAGAASLSACTVGNVQSAGQIERDVAAARALLYRSVPWSQQLADQAAGSLIIPNIIEGGFVISGAYGEGALQVGEATVDYISMSAAAIGFQIGAQSFNQALFFLTQESLRQFRITDGWELGVDAEVAILEDGASVGASTNTVSRPVVSIVFGQRGLIVGASLEGAKYSRLIRS</sequence>
<dbReference type="RefSeq" id="WP_161861241.1">
    <property type="nucleotide sequence ID" value="NZ_CP046620.1"/>
</dbReference>
<gene>
    <name evidence="2" type="ORF">GO499_05435</name>
</gene>
<keyword evidence="3" id="KW-1185">Reference proteome</keyword>
<organism evidence="2 3">
    <name type="scientific">Algicella marina</name>
    <dbReference type="NCBI Taxonomy" id="2683284"/>
    <lineage>
        <taxon>Bacteria</taxon>
        <taxon>Pseudomonadati</taxon>
        <taxon>Pseudomonadota</taxon>
        <taxon>Alphaproteobacteria</taxon>
        <taxon>Rhodobacterales</taxon>
        <taxon>Paracoccaceae</taxon>
        <taxon>Algicella</taxon>
    </lineage>
</organism>
<dbReference type="Proteomes" id="UP000464495">
    <property type="component" value="Chromosome"/>
</dbReference>
<accession>A0A6P1T2C9</accession>
<dbReference type="PROSITE" id="PS51257">
    <property type="entry name" value="PROKAR_LIPOPROTEIN"/>
    <property type="match status" value="1"/>
</dbReference>
<dbReference type="InterPro" id="IPR006311">
    <property type="entry name" value="TAT_signal"/>
</dbReference>